<feature type="non-terminal residue" evidence="4">
    <location>
        <position position="1"/>
    </location>
</feature>
<proteinExistence type="predicted"/>
<keyword evidence="2" id="KW-0677">Repeat</keyword>
<dbReference type="InterPro" id="IPR056737">
    <property type="entry name" value="Beta-prop_ATRN-MKLN-like"/>
</dbReference>
<accession>A0A9N9GUD7</accession>
<dbReference type="GO" id="GO:0003682">
    <property type="term" value="F:chromatin binding"/>
    <property type="evidence" value="ECO:0007669"/>
    <property type="project" value="InterPro"/>
</dbReference>
<dbReference type="PANTHER" id="PTHR46461:SF2">
    <property type="entry name" value="ATTRACTIN"/>
    <property type="match status" value="1"/>
</dbReference>
<dbReference type="InterPro" id="IPR015915">
    <property type="entry name" value="Kelch-typ_b-propeller"/>
</dbReference>
<dbReference type="Proteomes" id="UP000789831">
    <property type="component" value="Unassembled WGS sequence"/>
</dbReference>
<keyword evidence="5" id="KW-1185">Reference proteome</keyword>
<name>A0A9N9GUD7_9GLOM</name>
<comment type="caution">
    <text evidence="4">The sequence shown here is derived from an EMBL/GenBank/DDBJ whole genome shotgun (WGS) entry which is preliminary data.</text>
</comment>
<protein>
    <submittedName>
        <fullName evidence="4">5644_t:CDS:1</fullName>
    </submittedName>
</protein>
<dbReference type="Gene3D" id="2.120.10.80">
    <property type="entry name" value="Kelch-type beta propeller"/>
    <property type="match status" value="1"/>
</dbReference>
<evidence type="ECO:0000259" key="3">
    <source>
        <dbReference type="Pfam" id="PF24981"/>
    </source>
</evidence>
<keyword evidence="1" id="KW-0880">Kelch repeat</keyword>
<feature type="domain" description="Attractin/MKLN-like beta-propeller" evidence="3">
    <location>
        <begin position="99"/>
        <end position="308"/>
    </location>
</feature>
<dbReference type="InterPro" id="IPR052637">
    <property type="entry name" value="KLHDC3-like"/>
</dbReference>
<evidence type="ECO:0000256" key="2">
    <source>
        <dbReference type="ARBA" id="ARBA00022737"/>
    </source>
</evidence>
<evidence type="ECO:0000256" key="1">
    <source>
        <dbReference type="ARBA" id="ARBA00022441"/>
    </source>
</evidence>
<dbReference type="SUPFAM" id="SSF117281">
    <property type="entry name" value="Kelch motif"/>
    <property type="match status" value="1"/>
</dbReference>
<reference evidence="4" key="1">
    <citation type="submission" date="2021-06" db="EMBL/GenBank/DDBJ databases">
        <authorList>
            <person name="Kallberg Y."/>
            <person name="Tangrot J."/>
            <person name="Rosling A."/>
        </authorList>
    </citation>
    <scope>NUCLEOTIDE SEQUENCE</scope>
    <source>
        <strain evidence="4">MT106</strain>
    </source>
</reference>
<dbReference type="EMBL" id="CAJVPL010003089">
    <property type="protein sequence ID" value="CAG8626044.1"/>
    <property type="molecule type" value="Genomic_DNA"/>
</dbReference>
<evidence type="ECO:0000313" key="4">
    <source>
        <dbReference type="EMBL" id="CAG8626044.1"/>
    </source>
</evidence>
<organism evidence="4 5">
    <name type="scientific">Ambispora gerdemannii</name>
    <dbReference type="NCBI Taxonomy" id="144530"/>
    <lineage>
        <taxon>Eukaryota</taxon>
        <taxon>Fungi</taxon>
        <taxon>Fungi incertae sedis</taxon>
        <taxon>Mucoromycota</taxon>
        <taxon>Glomeromycotina</taxon>
        <taxon>Glomeromycetes</taxon>
        <taxon>Archaeosporales</taxon>
        <taxon>Ambisporaceae</taxon>
        <taxon>Ambispora</taxon>
    </lineage>
</organism>
<dbReference type="PANTHER" id="PTHR46461">
    <property type="entry name" value="KELCH DOMAIN-CONTAINING PROTEIN 3"/>
    <property type="match status" value="1"/>
</dbReference>
<evidence type="ECO:0000313" key="5">
    <source>
        <dbReference type="Proteomes" id="UP000789831"/>
    </source>
</evidence>
<feature type="non-terminal residue" evidence="4">
    <location>
        <position position="334"/>
    </location>
</feature>
<dbReference type="Pfam" id="PF24981">
    <property type="entry name" value="Beta-prop_ATRN-LZTR1"/>
    <property type="match status" value="1"/>
</dbReference>
<sequence>MSSASYLEEIPRAEPGLLIDNKIIIFDSLDFLTTHTFSFDLSKDWDTSTPEFIKIDNSGSAPMFYLTAFSAQKKDNHSVIYAFGGGIPNNGNRSDLIVTDDFYKIDVSTSPFSFLRVDSSLQARSSLSSVIDDKGKLYIWGGNTQYIDKTMYIFDTFGSTWNQILPSSGYVPDQRKRYSSTFNDGKIYYIGGTYLNHEVADIRQILIYDTSNKNSPWSLKTATNETKISNRLDHAAVLAPDNRSIIIFSGITTLNYSLDYRLSDYLITLNLETFELSELKTLNQPSFYDIPFRSTAIIYNNFMIVAFGLYGTKSPTRKLVKLLDLSQKDYIWVD</sequence>
<gene>
    <name evidence="4" type="ORF">AGERDE_LOCUS10289</name>
</gene>
<dbReference type="GO" id="GO:0005737">
    <property type="term" value="C:cytoplasm"/>
    <property type="evidence" value="ECO:0007669"/>
    <property type="project" value="TreeGrafter"/>
</dbReference>
<dbReference type="OrthoDB" id="432528at2759"/>
<dbReference type="AlphaFoldDB" id="A0A9N9GUD7"/>